<dbReference type="AlphaFoldDB" id="A0A317VJG2"/>
<reference evidence="1 2" key="1">
    <citation type="submission" date="2016-12" db="EMBL/GenBank/DDBJ databases">
        <title>The genomes of Aspergillus section Nigri reveals drivers in fungal speciation.</title>
        <authorList>
            <consortium name="DOE Joint Genome Institute"/>
            <person name="Vesth T.C."/>
            <person name="Nybo J."/>
            <person name="Theobald S."/>
            <person name="Brandl J."/>
            <person name="Frisvad J.C."/>
            <person name="Nielsen K.F."/>
            <person name="Lyhne E.K."/>
            <person name="Kogle M.E."/>
            <person name="Kuo A."/>
            <person name="Riley R."/>
            <person name="Clum A."/>
            <person name="Nolan M."/>
            <person name="Lipzen A."/>
            <person name="Salamov A."/>
            <person name="Henrissat B."/>
            <person name="Wiebenga A."/>
            <person name="De Vries R.P."/>
            <person name="Grigoriev I.V."/>
            <person name="Mortensen U.H."/>
            <person name="Andersen M.R."/>
            <person name="Baker S.E."/>
        </authorList>
    </citation>
    <scope>NUCLEOTIDE SEQUENCE [LARGE SCALE GENOMIC DNA]</scope>
    <source>
        <strain evidence="1 2">CBS 117.55</strain>
    </source>
</reference>
<evidence type="ECO:0000313" key="2">
    <source>
        <dbReference type="Proteomes" id="UP000247233"/>
    </source>
</evidence>
<accession>A0A317VJG2</accession>
<dbReference type="Proteomes" id="UP000247233">
    <property type="component" value="Unassembled WGS sequence"/>
</dbReference>
<gene>
    <name evidence="1" type="ORF">BO70DRAFT_108032</name>
</gene>
<name>A0A317VJG2_9EURO</name>
<protein>
    <submittedName>
        <fullName evidence="1">Uncharacterized protein</fullName>
    </submittedName>
</protein>
<dbReference type="RefSeq" id="XP_025396740.1">
    <property type="nucleotide sequence ID" value="XM_025537852.1"/>
</dbReference>
<organism evidence="1 2">
    <name type="scientific">Aspergillus heteromorphus CBS 117.55</name>
    <dbReference type="NCBI Taxonomy" id="1448321"/>
    <lineage>
        <taxon>Eukaryota</taxon>
        <taxon>Fungi</taxon>
        <taxon>Dikarya</taxon>
        <taxon>Ascomycota</taxon>
        <taxon>Pezizomycotina</taxon>
        <taxon>Eurotiomycetes</taxon>
        <taxon>Eurotiomycetidae</taxon>
        <taxon>Eurotiales</taxon>
        <taxon>Aspergillaceae</taxon>
        <taxon>Aspergillus</taxon>
        <taxon>Aspergillus subgen. Circumdati</taxon>
    </lineage>
</organism>
<sequence>MQANETIRDPTGSYNFESTKSSPIRIPTQFVQLCCILCSSQYLAYADKNRPSRPVPAFARCADQQKKQNPSIPFEAHRPGSAWLVWSDCLHRGRNPPTSARCEIASFPWHPSPAHNPLVCADSGGRAAWPYCVLGTSRLVFCRNLADWDLQELTFSAPGEVSVAGFGMPGLRLSVWLDWLASPSER</sequence>
<evidence type="ECO:0000313" key="1">
    <source>
        <dbReference type="EMBL" id="PWY73569.1"/>
    </source>
</evidence>
<dbReference type="EMBL" id="MSFL01000024">
    <property type="protein sequence ID" value="PWY73569.1"/>
    <property type="molecule type" value="Genomic_DNA"/>
</dbReference>
<dbReference type="VEuPathDB" id="FungiDB:BO70DRAFT_108032"/>
<keyword evidence="2" id="KW-1185">Reference proteome</keyword>
<proteinExistence type="predicted"/>
<dbReference type="GeneID" id="37060089"/>
<comment type="caution">
    <text evidence="1">The sequence shown here is derived from an EMBL/GenBank/DDBJ whole genome shotgun (WGS) entry which is preliminary data.</text>
</comment>